<sequence length="306" mass="33821">MRFKLTAAAIALGSALVAPALLADASGIAGSPRDQQDTRVSQEAMRFRAMDTDNDGVITRAEWRGTDQNFRDRDTNDDGVLSGEEVRVRDTGQATRRTNRAPAEEINPRFRGMDADNDGVITRAEWSGNAQSFRQQDANADGVLSGSEVWVRGDRTASRPDRNRREEMTARFARADRDGDGRVARNEWSGNRAAFDRMDRDRDDVITFDEFATVIDERTAGTSGTAAPRTATRAYQGGYDKGLIEGRDAGRADKGVNGGTWDLEGQRELEQADSGYRSELGDRADYQAGYRAGFRVGYREGYGPRR</sequence>
<evidence type="ECO:0000256" key="1">
    <source>
        <dbReference type="SAM" id="SignalP"/>
    </source>
</evidence>
<protein>
    <recommendedName>
        <fullName evidence="2">EF-hand domain-containing protein</fullName>
    </recommendedName>
</protein>
<feature type="signal peptide" evidence="1">
    <location>
        <begin position="1"/>
        <end position="23"/>
    </location>
</feature>
<evidence type="ECO:0000259" key="2">
    <source>
        <dbReference type="PROSITE" id="PS50222"/>
    </source>
</evidence>
<dbReference type="PANTHER" id="PTHR10827:SF85">
    <property type="entry name" value="CALCIUM-BINDING PROTEIN"/>
    <property type="match status" value="1"/>
</dbReference>
<dbReference type="PANTHER" id="PTHR10827">
    <property type="entry name" value="RETICULOCALBIN"/>
    <property type="match status" value="1"/>
</dbReference>
<feature type="chain" id="PRO_5003181908" description="EF-hand domain-containing protein" evidence="1">
    <location>
        <begin position="24"/>
        <end position="306"/>
    </location>
</feature>
<dbReference type="AlphaFoldDB" id="E3T663"/>
<dbReference type="Gene3D" id="1.10.238.10">
    <property type="entry name" value="EF-hand"/>
    <property type="match status" value="3"/>
</dbReference>
<dbReference type="GO" id="GO:0005509">
    <property type="term" value="F:calcium ion binding"/>
    <property type="evidence" value="ECO:0007669"/>
    <property type="project" value="InterPro"/>
</dbReference>
<accession>E3T663</accession>
<dbReference type="SUPFAM" id="SSF47473">
    <property type="entry name" value="EF-hand"/>
    <property type="match status" value="1"/>
</dbReference>
<dbReference type="Pfam" id="PF13202">
    <property type="entry name" value="EF-hand_5"/>
    <property type="match status" value="3"/>
</dbReference>
<name>E3T663_9BACT</name>
<dbReference type="PROSITE" id="PS50222">
    <property type="entry name" value="EF_HAND_2"/>
    <property type="match status" value="2"/>
</dbReference>
<dbReference type="PROSITE" id="PS00018">
    <property type="entry name" value="EF_HAND_1"/>
    <property type="match status" value="4"/>
</dbReference>
<dbReference type="InterPro" id="IPR011992">
    <property type="entry name" value="EF-hand-dom_pair"/>
</dbReference>
<reference evidence="3" key="1">
    <citation type="submission" date="2009-12" db="EMBL/GenBank/DDBJ databases">
        <authorList>
            <person name="Kielak A."/>
            <person name="van Veen J.A."/>
            <person name="Kowalchuk G.A."/>
        </authorList>
    </citation>
    <scope>NUCLEOTIDE SEQUENCE</scope>
</reference>
<dbReference type="InterPro" id="IPR002048">
    <property type="entry name" value="EF_hand_dom"/>
</dbReference>
<evidence type="ECO:0000313" key="3">
    <source>
        <dbReference type="EMBL" id="ADC35807.1"/>
    </source>
</evidence>
<proteinExistence type="predicted"/>
<dbReference type="SMART" id="SM00054">
    <property type="entry name" value="EFh"/>
    <property type="match status" value="3"/>
</dbReference>
<keyword evidence="1" id="KW-0732">Signal</keyword>
<dbReference type="InterPro" id="IPR018247">
    <property type="entry name" value="EF_Hand_1_Ca_BS"/>
</dbReference>
<organism evidence="3">
    <name type="scientific">uncultured bacterium 66</name>
    <dbReference type="NCBI Taxonomy" id="698391"/>
    <lineage>
        <taxon>Bacteria</taxon>
        <taxon>environmental samples</taxon>
    </lineage>
</organism>
<feature type="domain" description="EF-hand" evidence="2">
    <location>
        <begin position="47"/>
        <end position="73"/>
    </location>
</feature>
<dbReference type="EMBL" id="GU260700">
    <property type="protein sequence ID" value="ADC35807.1"/>
    <property type="molecule type" value="Genomic_DNA"/>
</dbReference>
<reference evidence="3" key="2">
    <citation type="journal article" date="2010" name="Appl. Environ. Microbiol.">
        <title>Comparative analysis of acidobacterial genomic fragments from terrestrial and aquatic metagenomic libraries, with emphasis on acidobacteria subdivision 6.</title>
        <authorList>
            <person name="Kielak A.M."/>
            <person name="van Veen J.A."/>
            <person name="Kowalchuk G.A."/>
        </authorList>
    </citation>
    <scope>NUCLEOTIDE SEQUENCE</scope>
</reference>
<feature type="domain" description="EF-hand" evidence="2">
    <location>
        <begin position="186"/>
        <end position="221"/>
    </location>
</feature>